<keyword evidence="1" id="KW-0732">Signal</keyword>
<accession>A0A369P1D0</accession>
<gene>
    <name evidence="5" type="ORF">C1850_03595</name>
</gene>
<feature type="region of interest" description="Disordered" evidence="2">
    <location>
        <begin position="1"/>
        <end position="41"/>
    </location>
</feature>
<feature type="compositionally biased region" description="Basic and acidic residues" evidence="2">
    <location>
        <begin position="1"/>
        <end position="15"/>
    </location>
</feature>
<dbReference type="Pfam" id="PF00497">
    <property type="entry name" value="SBP_bac_3"/>
    <property type="match status" value="1"/>
</dbReference>
<feature type="transmembrane region" description="Helical" evidence="3">
    <location>
        <begin position="56"/>
        <end position="81"/>
    </location>
</feature>
<feature type="domain" description="Solute-binding protein family 3/N-terminal" evidence="4">
    <location>
        <begin position="110"/>
        <end position="342"/>
    </location>
</feature>
<feature type="region of interest" description="Disordered" evidence="2">
    <location>
        <begin position="350"/>
        <end position="369"/>
    </location>
</feature>
<comment type="caution">
    <text evidence="5">The sequence shown here is derived from an EMBL/GenBank/DDBJ whole genome shotgun (WGS) entry which is preliminary data.</text>
</comment>
<dbReference type="Gene3D" id="3.40.190.10">
    <property type="entry name" value="Periplasmic binding protein-like II"/>
    <property type="match status" value="2"/>
</dbReference>
<dbReference type="SUPFAM" id="SSF53850">
    <property type="entry name" value="Periplasmic binding protein-like II"/>
    <property type="match status" value="1"/>
</dbReference>
<evidence type="ECO:0000313" key="6">
    <source>
        <dbReference type="Proteomes" id="UP000253805"/>
    </source>
</evidence>
<evidence type="ECO:0000259" key="4">
    <source>
        <dbReference type="SMART" id="SM00062"/>
    </source>
</evidence>
<evidence type="ECO:0000256" key="3">
    <source>
        <dbReference type="SAM" id="Phobius"/>
    </source>
</evidence>
<dbReference type="SMART" id="SM00062">
    <property type="entry name" value="PBPb"/>
    <property type="match status" value="1"/>
</dbReference>
<dbReference type="Proteomes" id="UP000253805">
    <property type="component" value="Unassembled WGS sequence"/>
</dbReference>
<name>A0A369P1D0_9ACTN</name>
<dbReference type="PANTHER" id="PTHR35936:SF19">
    <property type="entry name" value="AMINO-ACID-BINDING PROTEIN YXEM-RELATED"/>
    <property type="match status" value="1"/>
</dbReference>
<sequence>MVGSDKPRARARERPSIASRPLPVARRFAESPVPKARSPMTDLSLSARTRRVPLGAALRAAGAAVLALAFTVALAVCLSALTGCSSDEASSAQTGGEKATEGAPTAEAGVLMVASALNSEPYEQATSTSQIGFTVELLRLVGERAGLDVQFAKAVNHKDADQNITPGRPEDVAAKVAAGEADLGASSIPADAALEGVALSEPYLHADYAVVTKMDTGHDDLASIQDAGTVVAVQNDAAIAAWVAENLPEAEVVAFEDGIDALMELNSERAQAAIVDEPRFRRYVQVKEPHLQAVELVASDKDYAFAVAAGNEALLTAVNEALTALRADGSYDALYDSWFGDAGIANEAAASREKGTGNAPEAVQDSTGA</sequence>
<dbReference type="CDD" id="cd13530">
    <property type="entry name" value="PBP2_peptides_like"/>
    <property type="match status" value="1"/>
</dbReference>
<keyword evidence="3" id="KW-0472">Membrane</keyword>
<reference evidence="5 6" key="1">
    <citation type="journal article" date="2018" name="Elife">
        <title>Discovery and characterization of a prevalent human gut bacterial enzyme sufficient for the inactivation of a family of plant toxins.</title>
        <authorList>
            <person name="Koppel N."/>
            <person name="Bisanz J.E."/>
            <person name="Pandelia M.E."/>
            <person name="Turnbaugh P.J."/>
            <person name="Balskus E.P."/>
        </authorList>
    </citation>
    <scope>NUCLEOTIDE SEQUENCE [LARGE SCALE GENOMIC DNA]</scope>
    <source>
        <strain evidence="5 6">OB21 GAM 11</strain>
    </source>
</reference>
<keyword evidence="3" id="KW-0812">Transmembrane</keyword>
<evidence type="ECO:0000256" key="2">
    <source>
        <dbReference type="SAM" id="MobiDB-lite"/>
    </source>
</evidence>
<dbReference type="AlphaFoldDB" id="A0A369P1D0"/>
<dbReference type="PANTHER" id="PTHR35936">
    <property type="entry name" value="MEMBRANE-BOUND LYTIC MUREIN TRANSGLYCOSYLASE F"/>
    <property type="match status" value="1"/>
</dbReference>
<dbReference type="EMBL" id="PPUT01000006">
    <property type="protein sequence ID" value="RDC45904.1"/>
    <property type="molecule type" value="Genomic_DNA"/>
</dbReference>
<proteinExistence type="predicted"/>
<evidence type="ECO:0000256" key="1">
    <source>
        <dbReference type="ARBA" id="ARBA00022729"/>
    </source>
</evidence>
<organism evidence="5 6">
    <name type="scientific">Adlercreutzia equolifaciens subsp. celatus</name>
    <dbReference type="NCBI Taxonomy" id="394340"/>
    <lineage>
        <taxon>Bacteria</taxon>
        <taxon>Bacillati</taxon>
        <taxon>Actinomycetota</taxon>
        <taxon>Coriobacteriia</taxon>
        <taxon>Eggerthellales</taxon>
        <taxon>Eggerthellaceae</taxon>
        <taxon>Adlercreutzia</taxon>
    </lineage>
</organism>
<protein>
    <recommendedName>
        <fullName evidence="4">Solute-binding protein family 3/N-terminal domain-containing protein</fullName>
    </recommendedName>
</protein>
<dbReference type="InterPro" id="IPR001638">
    <property type="entry name" value="Solute-binding_3/MltF_N"/>
</dbReference>
<keyword evidence="3" id="KW-1133">Transmembrane helix</keyword>
<evidence type="ECO:0000313" key="5">
    <source>
        <dbReference type="EMBL" id="RDC45904.1"/>
    </source>
</evidence>